<gene>
    <name evidence="2" type="ORF">LCGC14_2829690</name>
</gene>
<organism evidence="2">
    <name type="scientific">marine sediment metagenome</name>
    <dbReference type="NCBI Taxonomy" id="412755"/>
    <lineage>
        <taxon>unclassified sequences</taxon>
        <taxon>metagenomes</taxon>
        <taxon>ecological metagenomes</taxon>
    </lineage>
</organism>
<sequence>MLSRIWDFGLDSEVCFFLMDKFSLIVFGGTFIGFFVIGGFVYLFEKYILKDKIRFPTYSLIKEIFGEKQ</sequence>
<keyword evidence="1" id="KW-0812">Transmembrane</keyword>
<evidence type="ECO:0000313" key="2">
    <source>
        <dbReference type="EMBL" id="KKK79815.1"/>
    </source>
</evidence>
<comment type="caution">
    <text evidence="2">The sequence shown here is derived from an EMBL/GenBank/DDBJ whole genome shotgun (WGS) entry which is preliminary data.</text>
</comment>
<reference evidence="2" key="1">
    <citation type="journal article" date="2015" name="Nature">
        <title>Complex archaea that bridge the gap between prokaryotes and eukaryotes.</title>
        <authorList>
            <person name="Spang A."/>
            <person name="Saw J.H."/>
            <person name="Jorgensen S.L."/>
            <person name="Zaremba-Niedzwiedzka K."/>
            <person name="Martijn J."/>
            <person name="Lind A.E."/>
            <person name="van Eijk R."/>
            <person name="Schleper C."/>
            <person name="Guy L."/>
            <person name="Ettema T.J."/>
        </authorList>
    </citation>
    <scope>NUCLEOTIDE SEQUENCE</scope>
</reference>
<protein>
    <submittedName>
        <fullName evidence="2">Uncharacterized protein</fullName>
    </submittedName>
</protein>
<proteinExistence type="predicted"/>
<keyword evidence="1" id="KW-1133">Transmembrane helix</keyword>
<keyword evidence="1" id="KW-0472">Membrane</keyword>
<dbReference type="EMBL" id="LAZR01053858">
    <property type="protein sequence ID" value="KKK79815.1"/>
    <property type="molecule type" value="Genomic_DNA"/>
</dbReference>
<name>A0A0F8Z145_9ZZZZ</name>
<dbReference type="AlphaFoldDB" id="A0A0F8Z145"/>
<evidence type="ECO:0000256" key="1">
    <source>
        <dbReference type="SAM" id="Phobius"/>
    </source>
</evidence>
<accession>A0A0F8Z145</accession>
<feature type="transmembrane region" description="Helical" evidence="1">
    <location>
        <begin position="22"/>
        <end position="44"/>
    </location>
</feature>